<feature type="compositionally biased region" description="Basic and acidic residues" evidence="1">
    <location>
        <begin position="134"/>
        <end position="163"/>
    </location>
</feature>
<sequence>MIGPEIPAHLLKRKQAIQEDNDNDGGQLEGDVAAENASIGPVIPTELLQKRQKEQSEVVEAVEEDDAAAYAPELPPDLLEARKKTTAEGPRRRRQPVGPSLPSAAAAFDEDEDDIIGPTLPSNYNPEESAVRSVMDDIEQRARRSKEQLENPDNKQQKVERPEWMMLPPEVDYLKHASSGKSRTFSKRQLTEKEQDRSVWTDTPAEKERKLREGATGSQAGVEGRYRAREAEVQEQVQRYNMSQRPESLMEIHKKQKKKDRVEVEDVRKRPFDREKDVLGSYRPMDKRQKKDLLRQSGELGSRFGRGSSSFL</sequence>
<dbReference type="EMBL" id="JABAYA010000035">
    <property type="protein sequence ID" value="KAF7728538.1"/>
    <property type="molecule type" value="Genomic_DNA"/>
</dbReference>
<dbReference type="InterPro" id="IPR022226">
    <property type="entry name" value="DUF3752"/>
</dbReference>
<dbReference type="Pfam" id="PF12572">
    <property type="entry name" value="DUF3752"/>
    <property type="match status" value="1"/>
</dbReference>
<keyword evidence="4" id="KW-1185">Reference proteome</keyword>
<comment type="caution">
    <text evidence="3">The sequence shown here is derived from an EMBL/GenBank/DDBJ whole genome shotgun (WGS) entry which is preliminary data.</text>
</comment>
<evidence type="ECO:0000259" key="2">
    <source>
        <dbReference type="Pfam" id="PF12572"/>
    </source>
</evidence>
<feature type="compositionally biased region" description="Low complexity" evidence="1">
    <location>
        <begin position="68"/>
        <end position="78"/>
    </location>
</feature>
<organism evidence="3 4">
    <name type="scientific">Apophysomyces ossiformis</name>
    <dbReference type="NCBI Taxonomy" id="679940"/>
    <lineage>
        <taxon>Eukaryota</taxon>
        <taxon>Fungi</taxon>
        <taxon>Fungi incertae sedis</taxon>
        <taxon>Mucoromycota</taxon>
        <taxon>Mucoromycotina</taxon>
        <taxon>Mucoromycetes</taxon>
        <taxon>Mucorales</taxon>
        <taxon>Mucorineae</taxon>
        <taxon>Mucoraceae</taxon>
        <taxon>Apophysomyces</taxon>
    </lineage>
</organism>
<feature type="compositionally biased region" description="Basic and acidic residues" evidence="1">
    <location>
        <begin position="189"/>
        <end position="213"/>
    </location>
</feature>
<feature type="region of interest" description="Disordered" evidence="1">
    <location>
        <begin position="15"/>
        <end position="312"/>
    </location>
</feature>
<dbReference type="PANTHER" id="PTHR46370">
    <property type="entry name" value="GPALPP MOTIFS-CONTAINING PROTEIN 1"/>
    <property type="match status" value="1"/>
</dbReference>
<feature type="domain" description="DUF3752" evidence="2">
    <location>
        <begin position="169"/>
        <end position="305"/>
    </location>
</feature>
<evidence type="ECO:0000313" key="4">
    <source>
        <dbReference type="Proteomes" id="UP000605846"/>
    </source>
</evidence>
<feature type="compositionally biased region" description="Basic and acidic residues" evidence="1">
    <location>
        <begin position="79"/>
        <end position="90"/>
    </location>
</feature>
<reference evidence="3" key="1">
    <citation type="submission" date="2020-01" db="EMBL/GenBank/DDBJ databases">
        <title>Genome Sequencing of Three Apophysomyces-Like Fungal Strains Confirms a Novel Fungal Genus in the Mucoromycota with divergent Burkholderia-like Endosymbiotic Bacteria.</title>
        <authorList>
            <person name="Stajich J.E."/>
            <person name="Macias A.M."/>
            <person name="Carter-House D."/>
            <person name="Lovett B."/>
            <person name="Kasson L.R."/>
            <person name="Berry K."/>
            <person name="Grigoriev I."/>
            <person name="Chang Y."/>
            <person name="Spatafora J."/>
            <person name="Kasson M.T."/>
        </authorList>
    </citation>
    <scope>NUCLEOTIDE SEQUENCE</scope>
    <source>
        <strain evidence="3">NRRL A-21654</strain>
    </source>
</reference>
<feature type="compositionally biased region" description="Low complexity" evidence="1">
    <location>
        <begin position="297"/>
        <end position="312"/>
    </location>
</feature>
<accession>A0A8H7BW04</accession>
<evidence type="ECO:0000313" key="3">
    <source>
        <dbReference type="EMBL" id="KAF7728538.1"/>
    </source>
</evidence>
<dbReference type="AlphaFoldDB" id="A0A8H7BW04"/>
<protein>
    <recommendedName>
        <fullName evidence="2">DUF3752 domain-containing protein</fullName>
    </recommendedName>
</protein>
<dbReference type="OrthoDB" id="73491at2759"/>
<gene>
    <name evidence="3" type="ORF">EC973_005942</name>
</gene>
<feature type="compositionally biased region" description="Basic and acidic residues" evidence="1">
    <location>
        <begin position="260"/>
        <end position="294"/>
    </location>
</feature>
<feature type="compositionally biased region" description="Polar residues" evidence="1">
    <location>
        <begin position="235"/>
        <end position="246"/>
    </location>
</feature>
<dbReference type="InterPro" id="IPR046331">
    <property type="entry name" value="GPAM1-like"/>
</dbReference>
<name>A0A8H7BW04_9FUNG</name>
<proteinExistence type="predicted"/>
<dbReference type="PANTHER" id="PTHR46370:SF1">
    <property type="entry name" value="GPALPP MOTIFS-CONTAINING PROTEIN 1"/>
    <property type="match status" value="1"/>
</dbReference>
<dbReference type="Proteomes" id="UP000605846">
    <property type="component" value="Unassembled WGS sequence"/>
</dbReference>
<evidence type="ECO:0000256" key="1">
    <source>
        <dbReference type="SAM" id="MobiDB-lite"/>
    </source>
</evidence>